<sequence>MSTRTKGEKNRGLEVFGAMLAACVLTCLWFFFVYKTVPFIYDINDDVAMRNVAAGVITGSPDAHLLHMKYLLGLWISGLYRLAPGLDWYGLTLIGVVLLSFALCLYRGLVAEKGILWKIIYTTAVLLLMTALGTQHVSAFQWTTAAGIAGAAGIFLFYTAGSGPKWQIYLEEGIAVFLILASLLIRDDVFLITVPAAALCFLWKYAAKEKWQCGKVTLPFRLTHLFVPVALAAGVVVILGVEAFAYRSPEWKTFRKYNTDREAIMDYYGLQNYETDPAVYEELNITPEEAENLQRYSLYLADGLYPDKMAALAQHEKEVYTAEHPLKERLSTAYTEIYQHFTKDTYHPANLIALAVIALVLAVAAMKNRRELGLGLGFLALWFGYWGYLGYRDRLLERVGFVLYLMAIFLFLAIWYRILALGETDDGTKRQPDNAGTIRPGTILLTFGILCVLTLTATNTWRNVRDYNTGRRDYNLEFLDVNRYMAEHPDNVYFMTTFSIETYTDNFTIKRDFAFSNLLSVGGWHTFSPLENEKCAKLGITDPKRDMAEQDNVYVISLENVNLRYMDRYFEGVYGDAYKGRELVDTLSYGEQSFEVYDLVVEE</sequence>
<gene>
    <name evidence="2" type="ORF">OCV63_06130</name>
</gene>
<evidence type="ECO:0000313" key="2">
    <source>
        <dbReference type="EMBL" id="MCU6696476.1"/>
    </source>
</evidence>
<protein>
    <recommendedName>
        <fullName evidence="4">Glycosyltransferase RgtA/B/C/D-like domain-containing protein</fullName>
    </recommendedName>
</protein>
<feature type="transmembrane region" description="Helical" evidence="1">
    <location>
        <begin position="115"/>
        <end position="132"/>
    </location>
</feature>
<reference evidence="2 3" key="1">
    <citation type="journal article" date="2021" name="ISME Commun">
        <title>Automated analysis of genomic sequences facilitates high-throughput and comprehensive description of bacteria.</title>
        <authorList>
            <person name="Hitch T.C.A."/>
        </authorList>
    </citation>
    <scope>NUCLEOTIDE SEQUENCE [LARGE SCALE GENOMIC DNA]</scope>
    <source>
        <strain evidence="2 3">Sanger_04</strain>
    </source>
</reference>
<name>A0ABT2RW11_9FIRM</name>
<evidence type="ECO:0000256" key="1">
    <source>
        <dbReference type="SAM" id="Phobius"/>
    </source>
</evidence>
<keyword evidence="1" id="KW-0472">Membrane</keyword>
<feature type="transmembrane region" description="Helical" evidence="1">
    <location>
        <begin position="139"/>
        <end position="160"/>
    </location>
</feature>
<proteinExistence type="predicted"/>
<keyword evidence="3" id="KW-1185">Reference proteome</keyword>
<feature type="transmembrane region" description="Helical" evidence="1">
    <location>
        <begin position="12"/>
        <end position="32"/>
    </location>
</feature>
<accession>A0ABT2RW11</accession>
<comment type="caution">
    <text evidence="2">The sequence shown here is derived from an EMBL/GenBank/DDBJ whole genome shotgun (WGS) entry which is preliminary data.</text>
</comment>
<keyword evidence="1" id="KW-0812">Transmembrane</keyword>
<evidence type="ECO:0008006" key="4">
    <source>
        <dbReference type="Google" id="ProtNLM"/>
    </source>
</evidence>
<dbReference type="EMBL" id="JAOQKC010000006">
    <property type="protein sequence ID" value="MCU6696476.1"/>
    <property type="molecule type" value="Genomic_DNA"/>
</dbReference>
<feature type="transmembrane region" description="Helical" evidence="1">
    <location>
        <begin position="166"/>
        <end position="184"/>
    </location>
</feature>
<keyword evidence="1" id="KW-1133">Transmembrane helix</keyword>
<feature type="transmembrane region" description="Helical" evidence="1">
    <location>
        <begin position="349"/>
        <end position="366"/>
    </location>
</feature>
<organism evidence="2 3">
    <name type="scientific">Laedolimicola ammoniilytica</name>
    <dbReference type="NCBI Taxonomy" id="2981771"/>
    <lineage>
        <taxon>Bacteria</taxon>
        <taxon>Bacillati</taxon>
        <taxon>Bacillota</taxon>
        <taxon>Clostridia</taxon>
        <taxon>Lachnospirales</taxon>
        <taxon>Lachnospiraceae</taxon>
        <taxon>Laedolimicola</taxon>
    </lineage>
</organism>
<dbReference type="RefSeq" id="WP_158362798.1">
    <property type="nucleotide sequence ID" value="NZ_JAOQKC010000006.1"/>
</dbReference>
<feature type="transmembrane region" description="Helical" evidence="1">
    <location>
        <begin position="372"/>
        <end position="389"/>
    </location>
</feature>
<feature type="transmembrane region" description="Helical" evidence="1">
    <location>
        <begin position="226"/>
        <end position="246"/>
    </location>
</feature>
<feature type="transmembrane region" description="Helical" evidence="1">
    <location>
        <begin position="438"/>
        <end position="457"/>
    </location>
</feature>
<feature type="transmembrane region" description="Helical" evidence="1">
    <location>
        <begin position="88"/>
        <end position="109"/>
    </location>
</feature>
<feature type="transmembrane region" description="Helical" evidence="1">
    <location>
        <begin position="401"/>
        <end position="418"/>
    </location>
</feature>
<dbReference type="Proteomes" id="UP001652461">
    <property type="component" value="Unassembled WGS sequence"/>
</dbReference>
<evidence type="ECO:0000313" key="3">
    <source>
        <dbReference type="Proteomes" id="UP001652461"/>
    </source>
</evidence>